<reference evidence="4" key="1">
    <citation type="submission" date="2016-11" db="UniProtKB">
        <authorList>
            <consortium name="WormBaseParasite"/>
        </authorList>
    </citation>
    <scope>IDENTIFICATION</scope>
</reference>
<feature type="transmembrane region" description="Helical" evidence="1">
    <location>
        <begin position="32"/>
        <end position="52"/>
    </location>
</feature>
<keyword evidence="2" id="KW-0732">Signal</keyword>
<keyword evidence="3" id="KW-1185">Reference proteome</keyword>
<dbReference type="Proteomes" id="UP000095280">
    <property type="component" value="Unplaced"/>
</dbReference>
<organism evidence="3 4">
    <name type="scientific">Macrostomum lignano</name>
    <dbReference type="NCBI Taxonomy" id="282301"/>
    <lineage>
        <taxon>Eukaryota</taxon>
        <taxon>Metazoa</taxon>
        <taxon>Spiralia</taxon>
        <taxon>Lophotrochozoa</taxon>
        <taxon>Platyhelminthes</taxon>
        <taxon>Rhabditophora</taxon>
        <taxon>Macrostomorpha</taxon>
        <taxon>Macrostomida</taxon>
        <taxon>Macrostomidae</taxon>
        <taxon>Macrostomum</taxon>
    </lineage>
</organism>
<evidence type="ECO:0000256" key="1">
    <source>
        <dbReference type="SAM" id="Phobius"/>
    </source>
</evidence>
<feature type="chain" id="PRO_5009320664" evidence="2">
    <location>
        <begin position="18"/>
        <end position="169"/>
    </location>
</feature>
<keyword evidence="1" id="KW-0472">Membrane</keyword>
<dbReference type="WBParaSite" id="maker-uti_cns_0009553-snap-gene-0.4-mRNA-1">
    <property type="protein sequence ID" value="maker-uti_cns_0009553-snap-gene-0.4-mRNA-1"/>
    <property type="gene ID" value="maker-uti_cns_0009553-snap-gene-0.4"/>
</dbReference>
<keyword evidence="1" id="KW-1133">Transmembrane helix</keyword>
<name>A0A1I8I3A4_9PLAT</name>
<sequence length="169" mass="19546">ILFLLVSLMLSCAYLLTSDFQALRISNTRPNLVLVLVLVRFAAVISLHLLSLNSLMQHLEAYSWTCVQLFFPVVKIFDCISIHLSTGFQGYIEDRRRLLPSENSVQLFIFNWYIAPVSVYLYHFGYPLMLVILVIFYQNTIISIDFCVFFVCFNVLPGLLIAFCIFYYG</sequence>
<feature type="transmembrane region" description="Helical" evidence="1">
    <location>
        <begin position="144"/>
        <end position="168"/>
    </location>
</feature>
<accession>A0A1I8I3A4</accession>
<proteinExistence type="predicted"/>
<feature type="transmembrane region" description="Helical" evidence="1">
    <location>
        <begin position="112"/>
        <end position="137"/>
    </location>
</feature>
<dbReference type="AlphaFoldDB" id="A0A1I8I3A4"/>
<keyword evidence="1" id="KW-0812">Transmembrane</keyword>
<evidence type="ECO:0000313" key="4">
    <source>
        <dbReference type="WBParaSite" id="maker-uti_cns_0009553-snap-gene-0.4-mRNA-1"/>
    </source>
</evidence>
<feature type="signal peptide" evidence="2">
    <location>
        <begin position="1"/>
        <end position="17"/>
    </location>
</feature>
<protein>
    <submittedName>
        <fullName evidence="4">Transmembrane protein 138</fullName>
    </submittedName>
</protein>
<evidence type="ECO:0000313" key="3">
    <source>
        <dbReference type="Proteomes" id="UP000095280"/>
    </source>
</evidence>
<evidence type="ECO:0000256" key="2">
    <source>
        <dbReference type="SAM" id="SignalP"/>
    </source>
</evidence>